<dbReference type="InterPro" id="IPR003583">
    <property type="entry name" value="Hlx-hairpin-Hlx_DNA-bd_motif"/>
</dbReference>
<dbReference type="SUPFAM" id="SSF52540">
    <property type="entry name" value="P-loop containing nucleoside triphosphate hydrolases"/>
    <property type="match status" value="2"/>
</dbReference>
<dbReference type="SMART" id="SM00487">
    <property type="entry name" value="DEXDc"/>
    <property type="match status" value="1"/>
</dbReference>
<dbReference type="GO" id="GO:0006281">
    <property type="term" value="P:DNA repair"/>
    <property type="evidence" value="ECO:0007669"/>
    <property type="project" value="UniProtKB-UniRule"/>
</dbReference>
<organism evidence="13">
    <name type="scientific">Thermofilum adornatum</name>
    <dbReference type="NCBI Taxonomy" id="1365176"/>
    <lineage>
        <taxon>Archaea</taxon>
        <taxon>Thermoproteota</taxon>
        <taxon>Thermoprotei</taxon>
        <taxon>Thermofilales</taxon>
        <taxon>Thermofilaceae</taxon>
        <taxon>Thermofilum</taxon>
    </lineage>
</organism>
<dbReference type="SMART" id="SM00278">
    <property type="entry name" value="HhH1"/>
    <property type="match status" value="2"/>
</dbReference>
<dbReference type="InterPro" id="IPR011545">
    <property type="entry name" value="DEAD/DEAH_box_helicase_dom"/>
</dbReference>
<feature type="binding site" evidence="10">
    <location>
        <position position="37"/>
    </location>
    <ligand>
        <name>ATP</name>
        <dbReference type="ChEBI" id="CHEBI:30616"/>
    </ligand>
</feature>
<keyword evidence="4 10" id="KW-0347">Helicase</keyword>
<dbReference type="GO" id="GO:0043138">
    <property type="term" value="F:3'-5' DNA helicase activity"/>
    <property type="evidence" value="ECO:0007669"/>
    <property type="project" value="UniProtKB-UniRule"/>
</dbReference>
<name>A0A7C1CBY0_9CREN</name>
<dbReference type="Gene3D" id="3.40.50.300">
    <property type="entry name" value="P-loop containing nucleotide triphosphate hydrolases"/>
    <property type="match status" value="2"/>
</dbReference>
<dbReference type="Pfam" id="PF21280">
    <property type="entry name" value="Helicase_dom4_arc"/>
    <property type="match status" value="1"/>
</dbReference>
<evidence type="ECO:0000256" key="8">
    <source>
        <dbReference type="ARBA" id="ARBA00023235"/>
    </source>
</evidence>
<protein>
    <recommendedName>
        <fullName evidence="10">ATP-dependent DNA helicase Hel308</fullName>
        <ecNumber evidence="10">5.6.2.4</ecNumber>
    </recommendedName>
    <alternativeName>
        <fullName evidence="10">DNA 3'-5' helicase Hel308</fullName>
    </alternativeName>
</protein>
<comment type="caution">
    <text evidence="13">The sequence shown here is derived from an EMBL/GenBank/DDBJ whole genome shotgun (WGS) entry which is preliminary data.</text>
</comment>
<keyword evidence="5 10" id="KW-0067">ATP-binding</keyword>
<dbReference type="GO" id="GO:0005524">
    <property type="term" value="F:ATP binding"/>
    <property type="evidence" value="ECO:0007669"/>
    <property type="project" value="UniProtKB-UniRule"/>
</dbReference>
<dbReference type="AlphaFoldDB" id="A0A7C1CBY0"/>
<comment type="similarity">
    <text evidence="10">Belongs to the helicase family. Hel308 subfamily.</text>
</comment>
<evidence type="ECO:0000256" key="10">
    <source>
        <dbReference type="HAMAP-Rule" id="MF_00442"/>
    </source>
</evidence>
<dbReference type="PANTHER" id="PTHR47961">
    <property type="entry name" value="DNA POLYMERASE THETA, PUTATIVE (AFU_ORTHOLOGUE AFUA_1G05260)-RELATED"/>
    <property type="match status" value="1"/>
</dbReference>
<dbReference type="InterPro" id="IPR050474">
    <property type="entry name" value="Hel308_SKI2-like"/>
</dbReference>
<comment type="catalytic activity">
    <reaction evidence="10">
        <text>ATP + H2O = ADP + phosphate + H(+)</text>
        <dbReference type="Rhea" id="RHEA:13065"/>
        <dbReference type="ChEBI" id="CHEBI:15377"/>
        <dbReference type="ChEBI" id="CHEBI:15378"/>
        <dbReference type="ChEBI" id="CHEBI:30616"/>
        <dbReference type="ChEBI" id="CHEBI:43474"/>
        <dbReference type="ChEBI" id="CHEBI:456216"/>
        <dbReference type="EC" id="5.6.2.4"/>
    </reaction>
</comment>
<evidence type="ECO:0000256" key="6">
    <source>
        <dbReference type="ARBA" id="ARBA00023125"/>
    </source>
</evidence>
<proteinExistence type="inferred from homology"/>
<dbReference type="InterPro" id="IPR001650">
    <property type="entry name" value="Helicase_C-like"/>
</dbReference>
<keyword evidence="8 10" id="KW-0413">Isomerase</keyword>
<evidence type="ECO:0000256" key="3">
    <source>
        <dbReference type="ARBA" id="ARBA00022801"/>
    </source>
</evidence>
<dbReference type="Pfam" id="PF00270">
    <property type="entry name" value="DEAD"/>
    <property type="match status" value="1"/>
</dbReference>
<evidence type="ECO:0000259" key="11">
    <source>
        <dbReference type="PROSITE" id="PS51192"/>
    </source>
</evidence>
<dbReference type="PROSITE" id="PS51194">
    <property type="entry name" value="HELICASE_CTER"/>
    <property type="match status" value="1"/>
</dbReference>
<keyword evidence="6 10" id="KW-0238">DNA-binding</keyword>
<dbReference type="InterPro" id="IPR022965">
    <property type="entry name" value="Helicase_Hel308"/>
</dbReference>
<dbReference type="InterPro" id="IPR036390">
    <property type="entry name" value="WH_DNA-bd_sf"/>
</dbReference>
<dbReference type="PANTHER" id="PTHR47961:SF10">
    <property type="entry name" value="ATP-DEPENDENT DNA HELICASE HEL308"/>
    <property type="match status" value="1"/>
</dbReference>
<feature type="domain" description="Helicase C-terminal" evidence="12">
    <location>
        <begin position="242"/>
        <end position="442"/>
    </location>
</feature>
<evidence type="ECO:0000256" key="4">
    <source>
        <dbReference type="ARBA" id="ARBA00022806"/>
    </source>
</evidence>
<accession>A0A7C1CBY0</accession>
<reference evidence="13" key="1">
    <citation type="journal article" date="2020" name="mSystems">
        <title>Genome- and Community-Level Interaction Insights into Carbon Utilization and Element Cycling Functions of Hydrothermarchaeota in Hydrothermal Sediment.</title>
        <authorList>
            <person name="Zhou Z."/>
            <person name="Liu Y."/>
            <person name="Xu W."/>
            <person name="Pan J."/>
            <person name="Luo Z.H."/>
            <person name="Li M."/>
        </authorList>
    </citation>
    <scope>NUCLEOTIDE SEQUENCE [LARGE SCALE GENOMIC DNA]</scope>
    <source>
        <strain evidence="13">SpSt-116</strain>
    </source>
</reference>
<dbReference type="EC" id="5.6.2.4" evidence="10"/>
<dbReference type="InterPro" id="IPR027417">
    <property type="entry name" value="P-loop_NTPase"/>
</dbReference>
<dbReference type="CDD" id="cd18795">
    <property type="entry name" value="SF2_C_Ski2"/>
    <property type="match status" value="1"/>
</dbReference>
<keyword evidence="7 10" id="KW-0234">DNA repair</keyword>
<feature type="domain" description="Helicase ATP-binding" evidence="11">
    <location>
        <begin position="42"/>
        <end position="209"/>
    </location>
</feature>
<evidence type="ECO:0000256" key="9">
    <source>
        <dbReference type="ARBA" id="ARBA00034617"/>
    </source>
</evidence>
<dbReference type="SUPFAM" id="SSF46785">
    <property type="entry name" value="Winged helix' DNA-binding domain"/>
    <property type="match status" value="1"/>
</dbReference>
<dbReference type="Pfam" id="PF14520">
    <property type="entry name" value="HHH_5"/>
    <property type="match status" value="1"/>
</dbReference>
<evidence type="ECO:0000256" key="5">
    <source>
        <dbReference type="ARBA" id="ARBA00022840"/>
    </source>
</evidence>
<evidence type="ECO:0000313" key="13">
    <source>
        <dbReference type="EMBL" id="HDP14283.1"/>
    </source>
</evidence>
<keyword evidence="3 10" id="KW-0378">Hydrolase</keyword>
<dbReference type="Gene3D" id="1.10.3380.30">
    <property type="match status" value="1"/>
</dbReference>
<comment type="function">
    <text evidence="10">DNA-dependent ATPase and 3'-5' DNA helicase that may be involved in repair of stalled replication forks.</text>
</comment>
<comment type="catalytic activity">
    <reaction evidence="9 10">
        <text>Couples ATP hydrolysis with the unwinding of duplex DNA by translocating in the 3'-5' direction.</text>
        <dbReference type="EC" id="5.6.2.4"/>
    </reaction>
</comment>
<dbReference type="Pfam" id="PF00271">
    <property type="entry name" value="Helicase_C"/>
    <property type="match status" value="1"/>
</dbReference>
<dbReference type="PROSITE" id="PS51192">
    <property type="entry name" value="HELICASE_ATP_BIND_1"/>
    <property type="match status" value="1"/>
</dbReference>
<dbReference type="HAMAP" id="MF_00442">
    <property type="entry name" value="Helicase_Hel308"/>
    <property type="match status" value="1"/>
</dbReference>
<dbReference type="EMBL" id="DSAY01000012">
    <property type="protein sequence ID" value="HDP14283.1"/>
    <property type="molecule type" value="Genomic_DNA"/>
</dbReference>
<keyword evidence="1 10" id="KW-0547">Nucleotide-binding</keyword>
<dbReference type="Gene3D" id="1.10.150.20">
    <property type="entry name" value="5' to 3' exonuclease, C-terminal subdomain"/>
    <property type="match status" value="1"/>
</dbReference>
<gene>
    <name evidence="10" type="primary">hel308</name>
    <name evidence="13" type="ORF">ENN26_00705</name>
</gene>
<comment type="subunit">
    <text evidence="10">Monomer.</text>
</comment>
<sequence>MVFMEYTPARQVLSKYFSQEIISKLEEEGVKSLYPTQLLAIKNGVLDGENIVLSAPTASGKTLVAGLAALKHLEEGGKVLYLVPLRALASEKYKEFKKFFGAFGYKTVLSTGDYDSADPALGKYDVIVTTNEKADSLMRHSAPWFPSLTLIVADEIHLLGTEKRGATLEVLLTRILMSEDTPQLLGLSATIGNLEDVARWLHAKPVKVDWRPVVLREGVYYDENIFFADGSTRRIDSLGNSVLSLTYDTLRESGQVLIFSPTRRAAVAEAKKVANISRKFVAEGSKRVLQEASRKLVSLHADKLTHELAELLLRGVAFHHAGLSGDAREIVEDLFRAGHIKAVVATPTLAAGVNLPARRVVITDYRRYNVELGYQESIPVMEYKQMAGRAGRPKFDKEGEAILIARSFEEVEYLFKKYIYAEPENLQSQLGSEPVLRSQLLAVISTDEKIRSMDMLEKFLGRTFFAQRYGTFGILPLARKNLEKLIAGGLIEEKNGVLNPTFLGKRIAELYIDPDTALEGIRLFKEHESLEVLGYLFLVSKTPDMTTIGVRRGDYEYLEEVLEDRGREIPYQVPQDEIEYEFFLSYLKTALLLEDWINEVPEDSIVEKYDVGPGDIYSLTQTAEWISFSLSQIAEILGFHEHSVKLSILSKRIAHGVKEELLELVALKGIGRVRARKLYEHGYRSIYDLAVADEKELLRIPGFGPALVKAIKQQLKSPVESLEEVEGERLEEAEQINLEEYFGV</sequence>
<evidence type="ECO:0000259" key="12">
    <source>
        <dbReference type="PROSITE" id="PS51194"/>
    </source>
</evidence>
<keyword evidence="2 10" id="KW-0227">DNA damage</keyword>
<evidence type="ECO:0000256" key="7">
    <source>
        <dbReference type="ARBA" id="ARBA00023204"/>
    </source>
</evidence>
<evidence type="ECO:0000256" key="2">
    <source>
        <dbReference type="ARBA" id="ARBA00022763"/>
    </source>
</evidence>
<dbReference type="GO" id="GO:0003677">
    <property type="term" value="F:DNA binding"/>
    <property type="evidence" value="ECO:0007669"/>
    <property type="project" value="UniProtKB-UniRule"/>
</dbReference>
<dbReference type="InterPro" id="IPR014001">
    <property type="entry name" value="Helicase_ATP-bd"/>
</dbReference>
<dbReference type="SUPFAM" id="SSF158702">
    <property type="entry name" value="Sec63 N-terminal domain-like"/>
    <property type="match status" value="1"/>
</dbReference>
<dbReference type="InterPro" id="IPR048772">
    <property type="entry name" value="Hel308-like_dom4"/>
</dbReference>
<evidence type="ECO:0000256" key="1">
    <source>
        <dbReference type="ARBA" id="ARBA00022741"/>
    </source>
</evidence>
<dbReference type="SMART" id="SM00490">
    <property type="entry name" value="HELICc"/>
    <property type="match status" value="1"/>
</dbReference>
<dbReference type="GO" id="GO:0016818">
    <property type="term" value="F:hydrolase activity, acting on acid anhydrides, in phosphorus-containing anhydrides"/>
    <property type="evidence" value="ECO:0007669"/>
    <property type="project" value="UniProtKB-UniRule"/>
</dbReference>